<accession>A0A8J5RBM7</accession>
<comment type="caution">
    <text evidence="3">The sequence shown here is derived from an EMBL/GenBank/DDBJ whole genome shotgun (WGS) entry which is preliminary data.</text>
</comment>
<feature type="region of interest" description="Disordered" evidence="1">
    <location>
        <begin position="57"/>
        <end position="140"/>
    </location>
</feature>
<keyword evidence="4" id="KW-1185">Reference proteome</keyword>
<feature type="chain" id="PRO_5035249704" description="Secreted protein" evidence="2">
    <location>
        <begin position="32"/>
        <end position="140"/>
    </location>
</feature>
<reference evidence="3" key="2">
    <citation type="submission" date="2021-02" db="EMBL/GenBank/DDBJ databases">
        <authorList>
            <person name="Kimball J.A."/>
            <person name="Haas M.W."/>
            <person name="Macchietto M."/>
            <person name="Kono T."/>
            <person name="Duquette J."/>
            <person name="Shao M."/>
        </authorList>
    </citation>
    <scope>NUCLEOTIDE SEQUENCE</scope>
    <source>
        <tissue evidence="3">Fresh leaf tissue</tissue>
    </source>
</reference>
<dbReference type="AlphaFoldDB" id="A0A8J5RBM7"/>
<dbReference type="Proteomes" id="UP000729402">
    <property type="component" value="Unassembled WGS sequence"/>
</dbReference>
<sequence>MPMRVRKQMRLCGKGVMMTAFLFWRLPLGQAGRAVTPKPLPEPLYVLLGSITAAGRSVPVSTPHRASCLHANPSSSHGDEVEGRGRETRGAGDKPSPNPTSASPTYRRRAARGPYTGSAAPSRPAPLRGGGGCRRAPRCG</sequence>
<dbReference type="EMBL" id="JAAALK010000290">
    <property type="protein sequence ID" value="KAG8046512.1"/>
    <property type="molecule type" value="Genomic_DNA"/>
</dbReference>
<evidence type="ECO:0000313" key="4">
    <source>
        <dbReference type="Proteomes" id="UP000729402"/>
    </source>
</evidence>
<keyword evidence="2" id="KW-0732">Signal</keyword>
<gene>
    <name evidence="3" type="ORF">GUJ93_ZPchr0008g13084</name>
</gene>
<evidence type="ECO:0000313" key="3">
    <source>
        <dbReference type="EMBL" id="KAG8046512.1"/>
    </source>
</evidence>
<protein>
    <recommendedName>
        <fullName evidence="5">Secreted protein</fullName>
    </recommendedName>
</protein>
<proteinExistence type="predicted"/>
<reference evidence="3" key="1">
    <citation type="journal article" date="2021" name="bioRxiv">
        <title>Whole Genome Assembly and Annotation of Northern Wild Rice, Zizania palustris L., Supports a Whole Genome Duplication in the Zizania Genus.</title>
        <authorList>
            <person name="Haas M."/>
            <person name="Kono T."/>
            <person name="Macchietto M."/>
            <person name="Millas R."/>
            <person name="McGilp L."/>
            <person name="Shao M."/>
            <person name="Duquette J."/>
            <person name="Hirsch C.N."/>
            <person name="Kimball J."/>
        </authorList>
    </citation>
    <scope>NUCLEOTIDE SEQUENCE</scope>
    <source>
        <tissue evidence="3">Fresh leaf tissue</tissue>
    </source>
</reference>
<organism evidence="3 4">
    <name type="scientific">Zizania palustris</name>
    <name type="common">Northern wild rice</name>
    <dbReference type="NCBI Taxonomy" id="103762"/>
    <lineage>
        <taxon>Eukaryota</taxon>
        <taxon>Viridiplantae</taxon>
        <taxon>Streptophyta</taxon>
        <taxon>Embryophyta</taxon>
        <taxon>Tracheophyta</taxon>
        <taxon>Spermatophyta</taxon>
        <taxon>Magnoliopsida</taxon>
        <taxon>Liliopsida</taxon>
        <taxon>Poales</taxon>
        <taxon>Poaceae</taxon>
        <taxon>BOP clade</taxon>
        <taxon>Oryzoideae</taxon>
        <taxon>Oryzeae</taxon>
        <taxon>Zizaniinae</taxon>
        <taxon>Zizania</taxon>
    </lineage>
</organism>
<name>A0A8J5RBM7_ZIZPA</name>
<evidence type="ECO:0000256" key="1">
    <source>
        <dbReference type="SAM" id="MobiDB-lite"/>
    </source>
</evidence>
<feature type="signal peptide" evidence="2">
    <location>
        <begin position="1"/>
        <end position="31"/>
    </location>
</feature>
<evidence type="ECO:0000256" key="2">
    <source>
        <dbReference type="SAM" id="SignalP"/>
    </source>
</evidence>
<evidence type="ECO:0008006" key="5">
    <source>
        <dbReference type="Google" id="ProtNLM"/>
    </source>
</evidence>
<feature type="compositionally biased region" description="Basic and acidic residues" evidence="1">
    <location>
        <begin position="77"/>
        <end position="92"/>
    </location>
</feature>